<evidence type="ECO:0000313" key="1">
    <source>
        <dbReference type="EMBL" id="KAG7442640.1"/>
    </source>
</evidence>
<reference evidence="1" key="1">
    <citation type="submission" date="2020-11" db="EMBL/GenBank/DDBJ databases">
        <title>Adaptations for nitrogen fixation in a non-lichenized fungal sporocarp promotes dispersal by wood-feeding termites.</title>
        <authorList>
            <consortium name="DOE Joint Genome Institute"/>
            <person name="Koch R.A."/>
            <person name="Yoon G."/>
            <person name="Arayal U."/>
            <person name="Lail K."/>
            <person name="Amirebrahimi M."/>
            <person name="Labutti K."/>
            <person name="Lipzen A."/>
            <person name="Riley R."/>
            <person name="Barry K."/>
            <person name="Henrissat B."/>
            <person name="Grigoriev I.V."/>
            <person name="Herr J.R."/>
            <person name="Aime M.C."/>
        </authorList>
    </citation>
    <scope>NUCLEOTIDE SEQUENCE</scope>
    <source>
        <strain evidence="1">MCA 3950</strain>
    </source>
</reference>
<sequence>MDTFPCEILTRVCYYACTDGGQTGRSISLVSKRAHRLVKPFRLNSLCVTSARQIIGLREHLD</sequence>
<evidence type="ECO:0000313" key="2">
    <source>
        <dbReference type="Proteomes" id="UP000812287"/>
    </source>
</evidence>
<accession>A0A9P8AP70</accession>
<dbReference type="AlphaFoldDB" id="A0A9P8AP70"/>
<feature type="non-terminal residue" evidence="1">
    <location>
        <position position="62"/>
    </location>
</feature>
<dbReference type="Proteomes" id="UP000812287">
    <property type="component" value="Unassembled WGS sequence"/>
</dbReference>
<proteinExistence type="predicted"/>
<dbReference type="RefSeq" id="XP_043036140.1">
    <property type="nucleotide sequence ID" value="XM_043182523.1"/>
</dbReference>
<name>A0A9P8AP70_9AGAR</name>
<protein>
    <recommendedName>
        <fullName evidence="3">F-box domain-containing protein</fullName>
    </recommendedName>
</protein>
<evidence type="ECO:0008006" key="3">
    <source>
        <dbReference type="Google" id="ProtNLM"/>
    </source>
</evidence>
<comment type="caution">
    <text evidence="1">The sequence shown here is derived from an EMBL/GenBank/DDBJ whole genome shotgun (WGS) entry which is preliminary data.</text>
</comment>
<dbReference type="GeneID" id="66104820"/>
<organism evidence="1 2">
    <name type="scientific">Guyanagaster necrorhizus</name>
    <dbReference type="NCBI Taxonomy" id="856835"/>
    <lineage>
        <taxon>Eukaryota</taxon>
        <taxon>Fungi</taxon>
        <taxon>Dikarya</taxon>
        <taxon>Basidiomycota</taxon>
        <taxon>Agaricomycotina</taxon>
        <taxon>Agaricomycetes</taxon>
        <taxon>Agaricomycetidae</taxon>
        <taxon>Agaricales</taxon>
        <taxon>Marasmiineae</taxon>
        <taxon>Physalacriaceae</taxon>
        <taxon>Guyanagaster</taxon>
    </lineage>
</organism>
<dbReference type="EMBL" id="MU250550">
    <property type="protein sequence ID" value="KAG7442640.1"/>
    <property type="molecule type" value="Genomic_DNA"/>
</dbReference>
<dbReference type="OrthoDB" id="2748701at2759"/>
<gene>
    <name evidence="1" type="ORF">BT62DRAFT_871882</name>
</gene>
<keyword evidence="2" id="KW-1185">Reference proteome</keyword>